<evidence type="ECO:0000313" key="3">
    <source>
        <dbReference type="EMBL" id="KAK6177621.1"/>
    </source>
</evidence>
<feature type="compositionally biased region" description="Basic residues" evidence="1">
    <location>
        <begin position="480"/>
        <end position="494"/>
    </location>
</feature>
<proteinExistence type="predicted"/>
<feature type="transmembrane region" description="Helical" evidence="2">
    <location>
        <begin position="193"/>
        <end position="214"/>
    </location>
</feature>
<evidence type="ECO:0008006" key="5">
    <source>
        <dbReference type="Google" id="ProtNLM"/>
    </source>
</evidence>
<dbReference type="EMBL" id="JAZGQO010000010">
    <property type="protein sequence ID" value="KAK6177621.1"/>
    <property type="molecule type" value="Genomic_DNA"/>
</dbReference>
<dbReference type="PANTHER" id="PTHR22168">
    <property type="entry name" value="TMEM26 PROTEIN"/>
    <property type="match status" value="1"/>
</dbReference>
<dbReference type="PANTHER" id="PTHR22168:SF8">
    <property type="entry name" value="TRANSMEMBRANE PROTEIN 26"/>
    <property type="match status" value="1"/>
</dbReference>
<accession>A0AAN8JKE8</accession>
<keyword evidence="4" id="KW-1185">Reference proteome</keyword>
<feature type="compositionally biased region" description="Basic and acidic residues" evidence="1">
    <location>
        <begin position="389"/>
        <end position="400"/>
    </location>
</feature>
<reference evidence="3 4" key="1">
    <citation type="submission" date="2024-01" db="EMBL/GenBank/DDBJ databases">
        <title>The genome of the rayed Mediterranean limpet Patella caerulea (Linnaeus, 1758).</title>
        <authorList>
            <person name="Anh-Thu Weber A."/>
            <person name="Halstead-Nussloch G."/>
        </authorList>
    </citation>
    <scope>NUCLEOTIDE SEQUENCE [LARGE SCALE GENOMIC DNA]</scope>
    <source>
        <strain evidence="3">AATW-2023a</strain>
        <tissue evidence="3">Whole specimen</tissue>
    </source>
</reference>
<gene>
    <name evidence="3" type="ORF">SNE40_015683</name>
</gene>
<feature type="transmembrane region" description="Helical" evidence="2">
    <location>
        <begin position="41"/>
        <end position="59"/>
    </location>
</feature>
<evidence type="ECO:0000256" key="1">
    <source>
        <dbReference type="SAM" id="MobiDB-lite"/>
    </source>
</evidence>
<protein>
    <recommendedName>
        <fullName evidence="5">Transmembrane protein 26</fullName>
    </recommendedName>
</protein>
<dbReference type="AlphaFoldDB" id="A0AAN8JKE8"/>
<comment type="caution">
    <text evidence="3">The sequence shown here is derived from an EMBL/GenBank/DDBJ whole genome shotgun (WGS) entry which is preliminary data.</text>
</comment>
<sequence>MGCIKKTLRFIGIIKAIISRFLFAGHGFICIWRVTVIKENPIWWSLAGTLPLLFVEAIYTLKKKKGGEWKWVCPSVFLYLATAIPAIWFLELDLLNQRITLESGRSKIIRQPGGKAKVWNGELNLPINLVPDDWCKILEQMLLLVLIVGRWLLPKGEISREQLSQLLLVYIGMAADIIELFEAFKEREVKTNTILTIIIMSLWTASLLQFTFVLTATKSKRMRPVLFHEASNASAISVGGKSCCPTEVISIMISVTLQDGPFLVLRMLLIFRYNVISYTNLFFTSKNSLVLILQFYRLFVLFCQPPEQPTTLIIANDTDDEDDEEGEEENEGFGEDEDDELSVPSLPKPVDLSELEKGTSDDQPNNKKQSVKRQNSIGSAKPISKKSPKPKDKDITKHQNSESGIEDDAVSSGSEIVNSTKSPRKVKGKRSEQAKQNWKNVKKMSSAISFVNGAGNSKYRTVVLNPKEKGAVRYVVGKQKQGKKLGPKKKPGKS</sequence>
<dbReference type="Pfam" id="PF09772">
    <property type="entry name" value="Tmem26"/>
    <property type="match status" value="1"/>
</dbReference>
<feature type="region of interest" description="Disordered" evidence="1">
    <location>
        <begin position="475"/>
        <end position="494"/>
    </location>
</feature>
<name>A0AAN8JKE8_PATCE</name>
<organism evidence="3 4">
    <name type="scientific">Patella caerulea</name>
    <name type="common">Rayed Mediterranean limpet</name>
    <dbReference type="NCBI Taxonomy" id="87958"/>
    <lineage>
        <taxon>Eukaryota</taxon>
        <taxon>Metazoa</taxon>
        <taxon>Spiralia</taxon>
        <taxon>Lophotrochozoa</taxon>
        <taxon>Mollusca</taxon>
        <taxon>Gastropoda</taxon>
        <taxon>Patellogastropoda</taxon>
        <taxon>Patelloidea</taxon>
        <taxon>Patellidae</taxon>
        <taxon>Patella</taxon>
    </lineage>
</organism>
<feature type="compositionally biased region" description="Polar residues" evidence="1">
    <location>
        <begin position="411"/>
        <end position="421"/>
    </location>
</feature>
<evidence type="ECO:0000313" key="4">
    <source>
        <dbReference type="Proteomes" id="UP001347796"/>
    </source>
</evidence>
<evidence type="ECO:0000256" key="2">
    <source>
        <dbReference type="SAM" id="Phobius"/>
    </source>
</evidence>
<dbReference type="Proteomes" id="UP001347796">
    <property type="component" value="Unassembled WGS sequence"/>
</dbReference>
<feature type="region of interest" description="Disordered" evidence="1">
    <location>
        <begin position="317"/>
        <end position="457"/>
    </location>
</feature>
<dbReference type="InterPro" id="IPR019169">
    <property type="entry name" value="Transmembrane_26"/>
</dbReference>
<keyword evidence="2" id="KW-0472">Membrane</keyword>
<feature type="compositionally biased region" description="Polar residues" evidence="1">
    <location>
        <begin position="361"/>
        <end position="378"/>
    </location>
</feature>
<keyword evidence="2" id="KW-1133">Transmembrane helix</keyword>
<feature type="transmembrane region" description="Helical" evidence="2">
    <location>
        <begin position="12"/>
        <end position="35"/>
    </location>
</feature>
<feature type="compositionally biased region" description="Polar residues" evidence="1">
    <location>
        <begin position="446"/>
        <end position="457"/>
    </location>
</feature>
<keyword evidence="2" id="KW-0812">Transmembrane</keyword>
<feature type="compositionally biased region" description="Acidic residues" evidence="1">
    <location>
        <begin position="317"/>
        <end position="341"/>
    </location>
</feature>
<feature type="transmembrane region" description="Helical" evidence="2">
    <location>
        <begin position="71"/>
        <end position="90"/>
    </location>
</feature>